<evidence type="ECO:0000256" key="1">
    <source>
        <dbReference type="SAM" id="MobiDB-lite"/>
    </source>
</evidence>
<feature type="compositionally biased region" description="Basic and acidic residues" evidence="1">
    <location>
        <begin position="672"/>
        <end position="688"/>
    </location>
</feature>
<dbReference type="EMBL" id="MU620996">
    <property type="protein sequence ID" value="KAI8575153.1"/>
    <property type="molecule type" value="Genomic_DNA"/>
</dbReference>
<proteinExistence type="predicted"/>
<reference evidence="2" key="1">
    <citation type="submission" date="2021-06" db="EMBL/GenBank/DDBJ databases">
        <authorList>
            <consortium name="DOE Joint Genome Institute"/>
            <person name="Mondo S.J."/>
            <person name="Amses K.R."/>
            <person name="Simmons D.R."/>
            <person name="Longcore J.E."/>
            <person name="Seto K."/>
            <person name="Alves G.H."/>
            <person name="Bonds A.E."/>
            <person name="Quandt C.A."/>
            <person name="Davis W.J."/>
            <person name="Chang Y."/>
            <person name="Letcher P.M."/>
            <person name="Powell M.J."/>
            <person name="Kuo A."/>
            <person name="Labutti K."/>
            <person name="Pangilinan J."/>
            <person name="Andreopoulos W."/>
            <person name="Tritt A."/>
            <person name="Riley R."/>
            <person name="Hundley H."/>
            <person name="Johnson J."/>
            <person name="Lipzen A."/>
            <person name="Barry K."/>
            <person name="Berbee M.L."/>
            <person name="Buchler N.E."/>
            <person name="Grigoriev I.V."/>
            <person name="Spatafora J.W."/>
            <person name="Stajich J.E."/>
            <person name="James T.Y."/>
        </authorList>
    </citation>
    <scope>NUCLEOTIDE SEQUENCE</scope>
    <source>
        <strain evidence="2">AG</strain>
    </source>
</reference>
<evidence type="ECO:0000313" key="3">
    <source>
        <dbReference type="Proteomes" id="UP001206595"/>
    </source>
</evidence>
<evidence type="ECO:0000313" key="2">
    <source>
        <dbReference type="EMBL" id="KAI8575153.1"/>
    </source>
</evidence>
<comment type="caution">
    <text evidence="2">The sequence shown here is derived from an EMBL/GenBank/DDBJ whole genome shotgun (WGS) entry which is preliminary data.</text>
</comment>
<dbReference type="AlphaFoldDB" id="A0AAD5E0F3"/>
<gene>
    <name evidence="2" type="ORF">K450DRAFT_263068</name>
</gene>
<sequence length="694" mass="79096">MAQNFMKYLTSYPKVFLKGNIRKLMDLPYIPVNQTWDASSAFDKDLFHKTILDSLGGSQKSALTMVETESHMVIDNIAKVVLDMLPDVHYEQNDQRRDGVLQYKAASTDTLNSHLYHSVTRLELVNANEVVKEDGRYAVHDISTFFDWKGVLNMDDPVHAQFIKDYNDPMGTRQKRQELLKKIEPIAQETFRKYQEQNIAFSDSTYFLMGSNLIEHKAAKWINGVTKGGKPCKMYMMLLAPGGTHAFAGFIVHAFAVVGPNTIVSFVIGGGISNMFGIDMVNSYLAPKMWAITKAVAAAHESFNQRKLKGEIPQNIVWKDYLEQNYVRLVQAWTFMKVIVGCGSELGITANKITGQYVGQAPSKDEYVALREVERNAKGAYDLYLTFSYAPWGELVFAGQEEKVRFENLKDGFQYDGLRADIALSVFLTGSAFLYDLYESHSGHQETEKSLSKFAEDPTTAAYVDKQLQNRINDVLDPVSKMLESNKKIVQKYLDEHPDTRSQEASETHEKIFTQAGVPESNSKYLNEVYDMASAQLISEVHQSLETSKPDAYTVQNVADYLHYSFQSNIHQHYTHYDGNYLRPMLGQKLAEYMTQITVEEMGQLQQEKALLEQKGAEIEQKHQQAEIDYHAGVTAMTESRLKALETERTKHLEEIKAQEAKIKETEHKFSEYKKKKEHAGKEIDHFSSMRHIK</sequence>
<dbReference type="Proteomes" id="UP001206595">
    <property type="component" value="Unassembled WGS sequence"/>
</dbReference>
<dbReference type="RefSeq" id="XP_051440157.1">
    <property type="nucleotide sequence ID" value="XM_051592578.1"/>
</dbReference>
<name>A0AAD5E0F3_UMBRA</name>
<accession>A0AAD5E0F3</accession>
<reference evidence="2" key="2">
    <citation type="journal article" date="2022" name="Proc. Natl. Acad. Sci. U.S.A.">
        <title>Diploid-dominant life cycles characterize the early evolution of Fungi.</title>
        <authorList>
            <person name="Amses K.R."/>
            <person name="Simmons D.R."/>
            <person name="Longcore J.E."/>
            <person name="Mondo S.J."/>
            <person name="Seto K."/>
            <person name="Jeronimo G.H."/>
            <person name="Bonds A.E."/>
            <person name="Quandt C.A."/>
            <person name="Davis W.J."/>
            <person name="Chang Y."/>
            <person name="Federici B.A."/>
            <person name="Kuo A."/>
            <person name="LaButti K."/>
            <person name="Pangilinan J."/>
            <person name="Andreopoulos W."/>
            <person name="Tritt A."/>
            <person name="Riley R."/>
            <person name="Hundley H."/>
            <person name="Johnson J."/>
            <person name="Lipzen A."/>
            <person name="Barry K."/>
            <person name="Lang B.F."/>
            <person name="Cuomo C.A."/>
            <person name="Buchler N.E."/>
            <person name="Grigoriev I.V."/>
            <person name="Spatafora J.W."/>
            <person name="Stajich J.E."/>
            <person name="James T.Y."/>
        </authorList>
    </citation>
    <scope>NUCLEOTIDE SEQUENCE</scope>
    <source>
        <strain evidence="2">AG</strain>
    </source>
</reference>
<feature type="region of interest" description="Disordered" evidence="1">
    <location>
        <begin position="672"/>
        <end position="694"/>
    </location>
</feature>
<keyword evidence="3" id="KW-1185">Reference proteome</keyword>
<organism evidence="2 3">
    <name type="scientific">Umbelopsis ramanniana AG</name>
    <dbReference type="NCBI Taxonomy" id="1314678"/>
    <lineage>
        <taxon>Eukaryota</taxon>
        <taxon>Fungi</taxon>
        <taxon>Fungi incertae sedis</taxon>
        <taxon>Mucoromycota</taxon>
        <taxon>Mucoromycotina</taxon>
        <taxon>Umbelopsidomycetes</taxon>
        <taxon>Umbelopsidales</taxon>
        <taxon>Umbelopsidaceae</taxon>
        <taxon>Umbelopsis</taxon>
    </lineage>
</organism>
<protein>
    <submittedName>
        <fullName evidence="2">Uncharacterized protein</fullName>
    </submittedName>
</protein>
<dbReference type="GeneID" id="75917920"/>